<sequence>MSDGNVWRSVKGHDGKLFFDAANTSDELRIGLMIQMDGFSRKTSVYGPSHSSTVASAAIANLPEALRYRTNNIIVSYLAPGPTEPTAEEIQHYNMLVVNDLINLYDNGRRVRVFLLAIICDHPAMCKMGSFAEKNHKVAPCPKCKVPLSELFSEKSLKNEFEARTGDEHRKNCFHWQDLKTDEERQEFFNTVGAWWTEFACLPYFDLVRYCVIDPMHNICLDTVKTPRELDVIHRFLEMFESPSWAAQLPARVGEPAGGSLTADEYKSAVTAPLAIIMSVTLFTFHTAWRIAYMASAQIPIVWETCMEDSQDQYTRAEKRYTTAFAKYEKELVAWRNRPGKIAETPDMKSGDAKTGGPLSSNKVSKKTAKHKDDKPNPPKKPARSVKIFLGRSITDDMVVRALELLQEYLLEYRKLYGEDALKPNFHWVVHLPDQVHDYGPVYNFWAFLSERLNKILKSFKSNTWVGGQLEISMLREFERGTHLDAMINEVVSPASDAGEIVKDMLMCMRGDKEHLLTEPEESLQDDGNYAACKFNLAQSHQDRLG</sequence>
<accession>A0A401GQ44</accession>
<dbReference type="AlphaFoldDB" id="A0A401GQ44"/>
<dbReference type="EMBL" id="BFAD01000006">
    <property type="protein sequence ID" value="GBE84343.1"/>
    <property type="molecule type" value="Genomic_DNA"/>
</dbReference>
<protein>
    <submittedName>
        <fullName evidence="2">Uncharacterized protein</fullName>
    </submittedName>
</protein>
<comment type="caution">
    <text evidence="2">The sequence shown here is derived from an EMBL/GenBank/DDBJ whole genome shotgun (WGS) entry which is preliminary data.</text>
</comment>
<reference evidence="2 3" key="1">
    <citation type="journal article" date="2018" name="Sci. Rep.">
        <title>Genome sequence of the cauliflower mushroom Sparassis crispa (Hanabiratake) and its association with beneficial usage.</title>
        <authorList>
            <person name="Kiyama R."/>
            <person name="Furutani Y."/>
            <person name="Kawaguchi K."/>
            <person name="Nakanishi T."/>
        </authorList>
    </citation>
    <scope>NUCLEOTIDE SEQUENCE [LARGE SCALE GENOMIC DNA]</scope>
</reference>
<dbReference type="OrthoDB" id="3239894at2759"/>
<organism evidence="2 3">
    <name type="scientific">Sparassis crispa</name>
    <dbReference type="NCBI Taxonomy" id="139825"/>
    <lineage>
        <taxon>Eukaryota</taxon>
        <taxon>Fungi</taxon>
        <taxon>Dikarya</taxon>
        <taxon>Basidiomycota</taxon>
        <taxon>Agaricomycotina</taxon>
        <taxon>Agaricomycetes</taxon>
        <taxon>Polyporales</taxon>
        <taxon>Sparassidaceae</taxon>
        <taxon>Sparassis</taxon>
    </lineage>
</organism>
<evidence type="ECO:0000313" key="2">
    <source>
        <dbReference type="EMBL" id="GBE84343.1"/>
    </source>
</evidence>
<proteinExistence type="predicted"/>
<dbReference type="Pfam" id="PF02992">
    <property type="entry name" value="Transposase_21"/>
    <property type="match status" value="1"/>
</dbReference>
<dbReference type="STRING" id="139825.A0A401GQ44"/>
<dbReference type="GeneID" id="38781260"/>
<keyword evidence="3" id="KW-1185">Reference proteome</keyword>
<name>A0A401GQ44_9APHY</name>
<dbReference type="PANTHER" id="PTHR46579:SF1">
    <property type="entry name" value="F5_8 TYPE C DOMAIN-CONTAINING PROTEIN"/>
    <property type="match status" value="1"/>
</dbReference>
<dbReference type="InParanoid" id="A0A401GQ44"/>
<feature type="region of interest" description="Disordered" evidence="1">
    <location>
        <begin position="343"/>
        <end position="383"/>
    </location>
</feature>
<dbReference type="PANTHER" id="PTHR46579">
    <property type="entry name" value="F5/8 TYPE C DOMAIN-CONTAINING PROTEIN-RELATED"/>
    <property type="match status" value="1"/>
</dbReference>
<evidence type="ECO:0000313" key="3">
    <source>
        <dbReference type="Proteomes" id="UP000287166"/>
    </source>
</evidence>
<dbReference type="RefSeq" id="XP_027615256.1">
    <property type="nucleotide sequence ID" value="XM_027759455.1"/>
</dbReference>
<evidence type="ECO:0000256" key="1">
    <source>
        <dbReference type="SAM" id="MobiDB-lite"/>
    </source>
</evidence>
<gene>
    <name evidence="2" type="ORF">SCP_0603210</name>
</gene>
<dbReference type="Proteomes" id="UP000287166">
    <property type="component" value="Unassembled WGS sequence"/>
</dbReference>
<dbReference type="InterPro" id="IPR004242">
    <property type="entry name" value="Transposase_21"/>
</dbReference>